<evidence type="ECO:0000256" key="3">
    <source>
        <dbReference type="ARBA" id="ARBA00010617"/>
    </source>
</evidence>
<protein>
    <submittedName>
        <fullName evidence="11">Cytochrome P450</fullName>
    </submittedName>
</protein>
<keyword evidence="12" id="KW-1185">Reference proteome</keyword>
<dbReference type="GO" id="GO:0005506">
    <property type="term" value="F:iron ion binding"/>
    <property type="evidence" value="ECO:0007669"/>
    <property type="project" value="InterPro"/>
</dbReference>
<evidence type="ECO:0000256" key="5">
    <source>
        <dbReference type="ARBA" id="ARBA00022723"/>
    </source>
</evidence>
<name>A0A9P7JQ20_9AGAM</name>
<dbReference type="GO" id="GO:0016705">
    <property type="term" value="F:oxidoreductase activity, acting on paired donors, with incorporation or reduction of molecular oxygen"/>
    <property type="evidence" value="ECO:0007669"/>
    <property type="project" value="InterPro"/>
</dbReference>
<dbReference type="InterPro" id="IPR002401">
    <property type="entry name" value="Cyt_P450_E_grp-I"/>
</dbReference>
<dbReference type="EMBL" id="JABBWM010000066">
    <property type="protein sequence ID" value="KAG2097291.1"/>
    <property type="molecule type" value="Genomic_DNA"/>
</dbReference>
<evidence type="ECO:0000256" key="10">
    <source>
        <dbReference type="RuleBase" id="RU000461"/>
    </source>
</evidence>
<dbReference type="Gene3D" id="1.10.630.10">
    <property type="entry name" value="Cytochrome P450"/>
    <property type="match status" value="1"/>
</dbReference>
<dbReference type="PANTHER" id="PTHR46300">
    <property type="entry name" value="P450, PUTATIVE (EUROFUNG)-RELATED-RELATED"/>
    <property type="match status" value="1"/>
</dbReference>
<evidence type="ECO:0000313" key="11">
    <source>
        <dbReference type="EMBL" id="KAG2097291.1"/>
    </source>
</evidence>
<evidence type="ECO:0000313" key="12">
    <source>
        <dbReference type="Proteomes" id="UP000823399"/>
    </source>
</evidence>
<dbReference type="Proteomes" id="UP000823399">
    <property type="component" value="Unassembled WGS sequence"/>
</dbReference>
<keyword evidence="7 9" id="KW-0408">Iron</keyword>
<comment type="caution">
    <text evidence="11">The sequence shown here is derived from an EMBL/GenBank/DDBJ whole genome shotgun (WGS) entry which is preliminary data.</text>
</comment>
<evidence type="ECO:0000256" key="2">
    <source>
        <dbReference type="ARBA" id="ARBA00005179"/>
    </source>
</evidence>
<keyword evidence="6 10" id="KW-0560">Oxidoreductase</keyword>
<dbReference type="PROSITE" id="PS00086">
    <property type="entry name" value="CYTOCHROME_P450"/>
    <property type="match status" value="1"/>
</dbReference>
<dbReference type="InterPro" id="IPR050364">
    <property type="entry name" value="Cytochrome_P450_fung"/>
</dbReference>
<dbReference type="PANTHER" id="PTHR46300:SF7">
    <property type="entry name" value="P450, PUTATIVE (EUROFUNG)-RELATED"/>
    <property type="match status" value="1"/>
</dbReference>
<dbReference type="Pfam" id="PF00067">
    <property type="entry name" value="p450"/>
    <property type="match status" value="1"/>
</dbReference>
<keyword evidence="4 9" id="KW-0349">Heme</keyword>
<keyword evidence="8 10" id="KW-0503">Monooxygenase</keyword>
<dbReference type="CDD" id="cd11065">
    <property type="entry name" value="CYP64-like"/>
    <property type="match status" value="1"/>
</dbReference>
<dbReference type="InterPro" id="IPR017972">
    <property type="entry name" value="Cyt_P450_CS"/>
</dbReference>
<dbReference type="GO" id="GO:0020037">
    <property type="term" value="F:heme binding"/>
    <property type="evidence" value="ECO:0007669"/>
    <property type="project" value="InterPro"/>
</dbReference>
<keyword evidence="5 9" id="KW-0479">Metal-binding</keyword>
<evidence type="ECO:0000256" key="7">
    <source>
        <dbReference type="ARBA" id="ARBA00023004"/>
    </source>
</evidence>
<evidence type="ECO:0000256" key="9">
    <source>
        <dbReference type="PIRSR" id="PIRSR602401-1"/>
    </source>
</evidence>
<sequence>MALNALDWLACSSFIFVLGVIGHRLRRQNRSHSLPSGPPQKPLIGNYLDVPKAEPWKTFSQWGKLYGDLVYVKVLGNKLLILNDLESMRELLEKRSQKYSDRPSFVMAKYMGIENNLSFAPYGPDWRRGRKLIHGTVNQEAVQKYHSLQENVAARFLRDLVEYPSEVMKHLHMATAQIIASITYGFSIDTPNNVYFDEFAETERIVLKSVVPGAYLVDMIPLLWYLPSWVPFNSIQRTAERGRQRVSDIVHHPMEQVEQDMKQGASSASFVSDHLREGGSDKVIRQQLPWVAWSIYEGISGIWVYLTVQKTSGTMLVFMHAMACFPEVQTRMREEIHRVVGTDRLPSFDDRGRLPYINAAIKEVYRWKPNSPLGAPRKLQDADVYRGYYIPKGTTVMPNTWLLSRDQDSGIDPEAFSPERFLDTHVEKTALDPYSYAFGFGRRMCPGRFLADNSVFMLVTSIVATMRISKPKDSHGMEKPFDPPYIPAGLVSFPYPFEVDIEPVSDKAVAVVKGIATSID</sequence>
<dbReference type="RefSeq" id="XP_041288521.1">
    <property type="nucleotide sequence ID" value="XM_041432566.1"/>
</dbReference>
<dbReference type="AlphaFoldDB" id="A0A9P7JQ20"/>
<proteinExistence type="inferred from homology"/>
<dbReference type="SUPFAM" id="SSF48264">
    <property type="entry name" value="Cytochrome P450"/>
    <property type="match status" value="1"/>
</dbReference>
<accession>A0A9P7JQ20</accession>
<comment type="similarity">
    <text evidence="3 10">Belongs to the cytochrome P450 family.</text>
</comment>
<dbReference type="InterPro" id="IPR036396">
    <property type="entry name" value="Cyt_P450_sf"/>
</dbReference>
<evidence type="ECO:0000256" key="8">
    <source>
        <dbReference type="ARBA" id="ARBA00023033"/>
    </source>
</evidence>
<comment type="cofactor">
    <cofactor evidence="1 9">
        <name>heme</name>
        <dbReference type="ChEBI" id="CHEBI:30413"/>
    </cofactor>
</comment>
<reference evidence="11" key="1">
    <citation type="journal article" date="2020" name="New Phytol.">
        <title>Comparative genomics reveals dynamic genome evolution in host specialist ectomycorrhizal fungi.</title>
        <authorList>
            <person name="Lofgren L.A."/>
            <person name="Nguyen N.H."/>
            <person name="Vilgalys R."/>
            <person name="Ruytinx J."/>
            <person name="Liao H.L."/>
            <person name="Branco S."/>
            <person name="Kuo A."/>
            <person name="LaButti K."/>
            <person name="Lipzen A."/>
            <person name="Andreopoulos W."/>
            <person name="Pangilinan J."/>
            <person name="Riley R."/>
            <person name="Hundley H."/>
            <person name="Na H."/>
            <person name="Barry K."/>
            <person name="Grigoriev I.V."/>
            <person name="Stajich J.E."/>
            <person name="Kennedy P.G."/>
        </authorList>
    </citation>
    <scope>NUCLEOTIDE SEQUENCE</scope>
    <source>
        <strain evidence="11">FC423</strain>
    </source>
</reference>
<dbReference type="PRINTS" id="PR00463">
    <property type="entry name" value="EP450I"/>
</dbReference>
<comment type="pathway">
    <text evidence="2">Secondary metabolite biosynthesis.</text>
</comment>
<dbReference type="PRINTS" id="PR00385">
    <property type="entry name" value="P450"/>
</dbReference>
<evidence type="ECO:0000256" key="1">
    <source>
        <dbReference type="ARBA" id="ARBA00001971"/>
    </source>
</evidence>
<dbReference type="GeneID" id="64694825"/>
<gene>
    <name evidence="11" type="ORF">F5147DRAFT_618140</name>
</gene>
<dbReference type="GO" id="GO:0004497">
    <property type="term" value="F:monooxygenase activity"/>
    <property type="evidence" value="ECO:0007669"/>
    <property type="project" value="UniProtKB-KW"/>
</dbReference>
<dbReference type="OrthoDB" id="2789670at2759"/>
<feature type="binding site" description="axial binding residue" evidence="9">
    <location>
        <position position="445"/>
    </location>
    <ligand>
        <name>heme</name>
        <dbReference type="ChEBI" id="CHEBI:30413"/>
    </ligand>
    <ligandPart>
        <name>Fe</name>
        <dbReference type="ChEBI" id="CHEBI:18248"/>
    </ligandPart>
</feature>
<dbReference type="InterPro" id="IPR001128">
    <property type="entry name" value="Cyt_P450"/>
</dbReference>
<organism evidence="11 12">
    <name type="scientific">Suillus discolor</name>
    <dbReference type="NCBI Taxonomy" id="1912936"/>
    <lineage>
        <taxon>Eukaryota</taxon>
        <taxon>Fungi</taxon>
        <taxon>Dikarya</taxon>
        <taxon>Basidiomycota</taxon>
        <taxon>Agaricomycotina</taxon>
        <taxon>Agaricomycetes</taxon>
        <taxon>Agaricomycetidae</taxon>
        <taxon>Boletales</taxon>
        <taxon>Suillineae</taxon>
        <taxon>Suillaceae</taxon>
        <taxon>Suillus</taxon>
    </lineage>
</organism>
<evidence type="ECO:0000256" key="4">
    <source>
        <dbReference type="ARBA" id="ARBA00022617"/>
    </source>
</evidence>
<evidence type="ECO:0000256" key="6">
    <source>
        <dbReference type="ARBA" id="ARBA00023002"/>
    </source>
</evidence>